<proteinExistence type="predicted"/>
<protein>
    <recommendedName>
        <fullName evidence="3">BTB domain-containing protein</fullName>
    </recommendedName>
</protein>
<evidence type="ECO:0000313" key="2">
    <source>
        <dbReference type="Proteomes" id="UP000813824"/>
    </source>
</evidence>
<dbReference type="OrthoDB" id="3218112at2759"/>
<dbReference type="Gene3D" id="3.30.710.10">
    <property type="entry name" value="Potassium Channel Kv1.1, Chain A"/>
    <property type="match status" value="1"/>
</dbReference>
<dbReference type="AlphaFoldDB" id="A0A8K0UN73"/>
<reference evidence="1" key="1">
    <citation type="journal article" date="2021" name="New Phytol.">
        <title>Evolutionary innovations through gain and loss of genes in the ectomycorrhizal Boletales.</title>
        <authorList>
            <person name="Wu G."/>
            <person name="Miyauchi S."/>
            <person name="Morin E."/>
            <person name="Kuo A."/>
            <person name="Drula E."/>
            <person name="Varga T."/>
            <person name="Kohler A."/>
            <person name="Feng B."/>
            <person name="Cao Y."/>
            <person name="Lipzen A."/>
            <person name="Daum C."/>
            <person name="Hundley H."/>
            <person name="Pangilinan J."/>
            <person name="Johnson J."/>
            <person name="Barry K."/>
            <person name="LaButti K."/>
            <person name="Ng V."/>
            <person name="Ahrendt S."/>
            <person name="Min B."/>
            <person name="Choi I.G."/>
            <person name="Park H."/>
            <person name="Plett J.M."/>
            <person name="Magnuson J."/>
            <person name="Spatafora J.W."/>
            <person name="Nagy L.G."/>
            <person name="Henrissat B."/>
            <person name="Grigoriev I.V."/>
            <person name="Yang Z.L."/>
            <person name="Xu J."/>
            <person name="Martin F.M."/>
        </authorList>
    </citation>
    <scope>NUCLEOTIDE SEQUENCE</scope>
    <source>
        <strain evidence="1">KKN 215</strain>
    </source>
</reference>
<sequence>MSRRHPTLYFEDGDVVLSSDSADGVTTFYRIDKILLCRQSIIFREMFSLPMPEILGEMYDGVAWVRMPDPTEELERLLLAMYDVSTLPLKRRDPDTAILLSGAMKLAKKYEIESLRSLILRHLEGDWPQDAELWCDFRHDIANAIDLHLNNPPQFRYAGQYIDERFPEAASTLLFALDHNCPTLLRAASMLLIGRTSEWKSLQRDSRDMQYERLASMRVIHFPAVRIHLLTDAHLAALKKGAEALSAELKKVANAELPVVSRAGCRSCSDNLVVWREVMGKKVAQMLLQGPDPISVVRKLYGGNNRPETVVCQPCWARDVKAVKDYRQKLWEDLPAIFGWYEQMSR</sequence>
<dbReference type="EMBL" id="JAEVFJ010000018">
    <property type="protein sequence ID" value="KAH8099840.1"/>
    <property type="molecule type" value="Genomic_DNA"/>
</dbReference>
<evidence type="ECO:0008006" key="3">
    <source>
        <dbReference type="Google" id="ProtNLM"/>
    </source>
</evidence>
<name>A0A8K0UN73_9AGAR</name>
<evidence type="ECO:0000313" key="1">
    <source>
        <dbReference type="EMBL" id="KAH8099840.1"/>
    </source>
</evidence>
<comment type="caution">
    <text evidence="1">The sequence shown here is derived from an EMBL/GenBank/DDBJ whole genome shotgun (WGS) entry which is preliminary data.</text>
</comment>
<dbReference type="Proteomes" id="UP000813824">
    <property type="component" value="Unassembled WGS sequence"/>
</dbReference>
<keyword evidence="2" id="KW-1185">Reference proteome</keyword>
<gene>
    <name evidence="1" type="ORF">BXZ70DRAFT_941491</name>
</gene>
<dbReference type="InterPro" id="IPR011333">
    <property type="entry name" value="SKP1/BTB/POZ_sf"/>
</dbReference>
<accession>A0A8K0UN73</accession>
<organism evidence="1 2">
    <name type="scientific">Cristinia sonorae</name>
    <dbReference type="NCBI Taxonomy" id="1940300"/>
    <lineage>
        <taxon>Eukaryota</taxon>
        <taxon>Fungi</taxon>
        <taxon>Dikarya</taxon>
        <taxon>Basidiomycota</taxon>
        <taxon>Agaricomycotina</taxon>
        <taxon>Agaricomycetes</taxon>
        <taxon>Agaricomycetidae</taxon>
        <taxon>Agaricales</taxon>
        <taxon>Pleurotineae</taxon>
        <taxon>Stephanosporaceae</taxon>
        <taxon>Cristinia</taxon>
    </lineage>
</organism>